<dbReference type="EMBL" id="CP098251">
    <property type="protein sequence ID" value="WAV91915.1"/>
    <property type="molecule type" value="Genomic_DNA"/>
</dbReference>
<gene>
    <name evidence="3" type="ORF">NB645_02995</name>
    <name evidence="2" type="ORF">NB646_04080</name>
</gene>
<reference evidence="3" key="1">
    <citation type="journal article" date="2022" name="Front. Microbiol.">
        <title>New perspectives on an old grouping: The genomic and phenotypic variability of Oxalobacter formigenes and the implications for calcium oxalate stone prevention.</title>
        <authorList>
            <person name="Chmiel J.A."/>
            <person name="Carr C."/>
            <person name="Stuivenberg G.A."/>
            <person name="Venema R."/>
            <person name="Chanyi R.M."/>
            <person name="Al K.F."/>
            <person name="Giguere D."/>
            <person name="Say H."/>
            <person name="Akouris P.P."/>
            <person name="Dominguez Romero S.A."/>
            <person name="Kwong A."/>
            <person name="Tai V."/>
            <person name="Koval S.F."/>
            <person name="Razvi H."/>
            <person name="Bjazevic J."/>
            <person name="Burton J.P."/>
        </authorList>
    </citation>
    <scope>NUCLEOTIDE SEQUENCE</scope>
    <source>
        <strain evidence="3">HOxNP-1</strain>
    </source>
</reference>
<dbReference type="Proteomes" id="UP001164794">
    <property type="component" value="Chromosome"/>
</dbReference>
<evidence type="ECO:0000313" key="2">
    <source>
        <dbReference type="EMBL" id="WAV91915.1"/>
    </source>
</evidence>
<accession>A0A9E9NWX2</accession>
<dbReference type="InterPro" id="IPR019626">
    <property type="entry name" value="Stress-induced_KGG_rpt"/>
</dbReference>
<feature type="region of interest" description="Disordered" evidence="1">
    <location>
        <begin position="1"/>
        <end position="109"/>
    </location>
</feature>
<feature type="compositionally biased region" description="Low complexity" evidence="1">
    <location>
        <begin position="48"/>
        <end position="59"/>
    </location>
</feature>
<dbReference type="EMBL" id="CP098248">
    <property type="protein sequence ID" value="WAV97717.1"/>
    <property type="molecule type" value="Genomic_DNA"/>
</dbReference>
<dbReference type="Pfam" id="PF10685">
    <property type="entry name" value="KGG"/>
    <property type="match status" value="1"/>
</dbReference>
<evidence type="ECO:0000313" key="4">
    <source>
        <dbReference type="Proteomes" id="UP001164794"/>
    </source>
</evidence>
<protein>
    <submittedName>
        <fullName evidence="2">KGG domain-containing protein</fullName>
    </submittedName>
</protein>
<proteinExistence type="predicted"/>
<dbReference type="PANTHER" id="PTHR36569">
    <property type="match status" value="1"/>
</dbReference>
<dbReference type="RefSeq" id="WP_269265237.1">
    <property type="nucleotide sequence ID" value="NZ_CP098248.1"/>
</dbReference>
<feature type="compositionally biased region" description="Low complexity" evidence="1">
    <location>
        <begin position="1"/>
        <end position="30"/>
    </location>
</feature>
<feature type="compositionally biased region" description="Basic and acidic residues" evidence="1">
    <location>
        <begin position="62"/>
        <end position="71"/>
    </location>
</feature>
<evidence type="ECO:0000313" key="3">
    <source>
        <dbReference type="EMBL" id="WAV97717.1"/>
    </source>
</evidence>
<sequence length="109" mass="11123">MASQSKNNSGSKSGMSASSKSSSSRSTPSKRGFAAMSPEKQREIASMGGKAAHAKGTAHQFTSEEAREAGRKGGTAVSRDRAHMAAIGRKGGSSSRSASSRSMGDSARN</sequence>
<dbReference type="AlphaFoldDB" id="A0A9E9NWX2"/>
<dbReference type="PANTHER" id="PTHR36569:SF5">
    <property type="entry name" value="CONIDIATION-SPECIFIC PROTEIN 10 (EUROFUNG)"/>
    <property type="match status" value="1"/>
</dbReference>
<feature type="compositionally biased region" description="Low complexity" evidence="1">
    <location>
        <begin position="85"/>
        <end position="109"/>
    </location>
</feature>
<evidence type="ECO:0000256" key="1">
    <source>
        <dbReference type="SAM" id="MobiDB-lite"/>
    </source>
</evidence>
<keyword evidence="4" id="KW-1185">Reference proteome</keyword>
<dbReference type="InterPro" id="IPR052590">
    <property type="entry name" value="Stress/Virulence-Domain"/>
</dbReference>
<dbReference type="Proteomes" id="UP001164819">
    <property type="component" value="Chromosome"/>
</dbReference>
<organism evidence="2">
    <name type="scientific">Oxalobacter aliiformigenes</name>
    <dbReference type="NCBI Taxonomy" id="2946593"/>
    <lineage>
        <taxon>Bacteria</taxon>
        <taxon>Pseudomonadati</taxon>
        <taxon>Pseudomonadota</taxon>
        <taxon>Betaproteobacteria</taxon>
        <taxon>Burkholderiales</taxon>
        <taxon>Oxalobacteraceae</taxon>
        <taxon>Oxalobacter</taxon>
    </lineage>
</organism>
<reference evidence="2" key="2">
    <citation type="journal article" date="2022" name="Front. Microbiol.">
        <title>New perspectives on an old grouping: The genomic and phenotypic variability of Oxalobacter formigenes and the implications for calcium oxalate stone prevention.</title>
        <authorList>
            <person name="Chmiel J.A."/>
            <person name="Carr C."/>
            <person name="Stuivenberg G.A."/>
            <person name="Venema R."/>
            <person name="Chanyi R.M."/>
            <person name="Al K.F."/>
            <person name="Giguere D."/>
            <person name="Say H."/>
            <person name="Akouris P.P."/>
            <person name="Dominguez Romero S.A."/>
            <person name="Kwong A."/>
            <person name="Tai V."/>
            <person name="Koval S.F."/>
            <person name="Razvi H."/>
            <person name="Bjazevic J."/>
            <person name="Burton J.P."/>
        </authorList>
    </citation>
    <scope>NUCLEOTIDE SEQUENCE</scope>
    <source>
        <strain evidence="2">OxK</strain>
    </source>
</reference>
<name>A0A9E9NWX2_9BURK</name>